<comment type="subcellular location">
    <subcellularLocation>
        <location evidence="1">Cell membrane</location>
        <topology evidence="1">Multi-pass membrane protein</topology>
    </subcellularLocation>
</comment>
<sequence>MLAAAWLGPLPALAQHAFAAHMTMHVAVIAIAAPLLAFGLAGSGHDPAARWPAAFAPLPASVVELVVVWAWHAPALHHAARHAPSMRVLEQGSFLLAGLLVWVSAFGGPASRERAAAGVGGLLLTSMHMTLLGVLLAGASRALYAHAGAAPLFGLDVLQDQQLGGVLMLGVGGTVYLVGALVLLAGLLRARRSEGA</sequence>
<keyword evidence="4 6" id="KW-1133">Transmembrane helix</keyword>
<evidence type="ECO:0000256" key="2">
    <source>
        <dbReference type="ARBA" id="ARBA00022475"/>
    </source>
</evidence>
<evidence type="ECO:0000256" key="6">
    <source>
        <dbReference type="SAM" id="Phobius"/>
    </source>
</evidence>
<dbReference type="AlphaFoldDB" id="A0A918T1K4"/>
<evidence type="ECO:0000256" key="4">
    <source>
        <dbReference type="ARBA" id="ARBA00022989"/>
    </source>
</evidence>
<comment type="caution">
    <text evidence="8">The sequence shown here is derived from an EMBL/GenBank/DDBJ whole genome shotgun (WGS) entry which is preliminary data.</text>
</comment>
<dbReference type="InterPro" id="IPR019108">
    <property type="entry name" value="Caa3_assmbl_CtaG-rel"/>
</dbReference>
<feature type="transmembrane region" description="Helical" evidence="6">
    <location>
        <begin position="92"/>
        <end position="110"/>
    </location>
</feature>
<evidence type="ECO:0000313" key="9">
    <source>
        <dbReference type="Proteomes" id="UP000646426"/>
    </source>
</evidence>
<reference evidence="8" key="1">
    <citation type="journal article" date="2014" name="Int. J. Syst. Evol. Microbiol.">
        <title>Complete genome sequence of Corynebacterium casei LMG S-19264T (=DSM 44701T), isolated from a smear-ripened cheese.</title>
        <authorList>
            <consortium name="US DOE Joint Genome Institute (JGI-PGF)"/>
            <person name="Walter F."/>
            <person name="Albersmeier A."/>
            <person name="Kalinowski J."/>
            <person name="Ruckert C."/>
        </authorList>
    </citation>
    <scope>NUCLEOTIDE SEQUENCE</scope>
    <source>
        <strain evidence="8">KCTC 23077</strain>
    </source>
</reference>
<evidence type="ECO:0000256" key="5">
    <source>
        <dbReference type="ARBA" id="ARBA00023136"/>
    </source>
</evidence>
<feature type="chain" id="PRO_5037369358" description="Cytochrome c oxidase assembly protein" evidence="7">
    <location>
        <begin position="20"/>
        <end position="196"/>
    </location>
</feature>
<evidence type="ECO:0000256" key="3">
    <source>
        <dbReference type="ARBA" id="ARBA00022692"/>
    </source>
</evidence>
<keyword evidence="5 6" id="KW-0472">Membrane</keyword>
<accession>A0A918T1K4</accession>
<keyword evidence="2" id="KW-1003">Cell membrane</keyword>
<evidence type="ECO:0000256" key="1">
    <source>
        <dbReference type="ARBA" id="ARBA00004651"/>
    </source>
</evidence>
<evidence type="ECO:0008006" key="10">
    <source>
        <dbReference type="Google" id="ProtNLM"/>
    </source>
</evidence>
<feature type="transmembrane region" description="Helical" evidence="6">
    <location>
        <begin position="164"/>
        <end position="188"/>
    </location>
</feature>
<feature type="transmembrane region" description="Helical" evidence="6">
    <location>
        <begin position="122"/>
        <end position="144"/>
    </location>
</feature>
<dbReference type="Pfam" id="PF09678">
    <property type="entry name" value="Caa3_CtaG"/>
    <property type="match status" value="1"/>
</dbReference>
<proteinExistence type="predicted"/>
<keyword evidence="9" id="KW-1185">Reference proteome</keyword>
<name>A0A918T1K4_9GAMM</name>
<dbReference type="Proteomes" id="UP000646426">
    <property type="component" value="Unassembled WGS sequence"/>
</dbReference>
<feature type="transmembrane region" description="Helical" evidence="6">
    <location>
        <begin position="53"/>
        <end position="72"/>
    </location>
</feature>
<feature type="signal peptide" evidence="7">
    <location>
        <begin position="1"/>
        <end position="19"/>
    </location>
</feature>
<feature type="transmembrane region" description="Helical" evidence="6">
    <location>
        <begin position="24"/>
        <end position="41"/>
    </location>
</feature>
<dbReference type="GO" id="GO:0005886">
    <property type="term" value="C:plasma membrane"/>
    <property type="evidence" value="ECO:0007669"/>
    <property type="project" value="UniProtKB-SubCell"/>
</dbReference>
<organism evidence="8 9">
    <name type="scientific">Cognatilysobacter bugurensis</name>
    <dbReference type="NCBI Taxonomy" id="543356"/>
    <lineage>
        <taxon>Bacteria</taxon>
        <taxon>Pseudomonadati</taxon>
        <taxon>Pseudomonadota</taxon>
        <taxon>Gammaproteobacteria</taxon>
        <taxon>Lysobacterales</taxon>
        <taxon>Lysobacteraceae</taxon>
        <taxon>Cognatilysobacter</taxon>
    </lineage>
</organism>
<keyword evidence="7" id="KW-0732">Signal</keyword>
<protein>
    <recommendedName>
        <fullName evidence="10">Cytochrome c oxidase assembly protein</fullName>
    </recommendedName>
</protein>
<evidence type="ECO:0000256" key="7">
    <source>
        <dbReference type="SAM" id="SignalP"/>
    </source>
</evidence>
<keyword evidence="3 6" id="KW-0812">Transmembrane</keyword>
<evidence type="ECO:0000313" key="8">
    <source>
        <dbReference type="EMBL" id="GHA85502.1"/>
    </source>
</evidence>
<gene>
    <name evidence="8" type="ORF">GCM10007067_24390</name>
</gene>
<dbReference type="EMBL" id="BMYD01000004">
    <property type="protein sequence ID" value="GHA85502.1"/>
    <property type="molecule type" value="Genomic_DNA"/>
</dbReference>
<reference evidence="8" key="2">
    <citation type="submission" date="2020-09" db="EMBL/GenBank/DDBJ databases">
        <authorList>
            <person name="Sun Q."/>
            <person name="Kim S."/>
        </authorList>
    </citation>
    <scope>NUCLEOTIDE SEQUENCE</scope>
    <source>
        <strain evidence="8">KCTC 23077</strain>
    </source>
</reference>